<evidence type="ECO:0000313" key="3">
    <source>
        <dbReference type="Proteomes" id="UP000245942"/>
    </source>
</evidence>
<feature type="region of interest" description="Disordered" evidence="1">
    <location>
        <begin position="8"/>
        <end position="106"/>
    </location>
</feature>
<dbReference type="RefSeq" id="XP_025348346.1">
    <property type="nucleotide sequence ID" value="XM_025493845.1"/>
</dbReference>
<feature type="compositionally biased region" description="Basic and acidic residues" evidence="1">
    <location>
        <begin position="8"/>
        <end position="33"/>
    </location>
</feature>
<dbReference type="EMBL" id="KZ819326">
    <property type="protein sequence ID" value="PWN21186.1"/>
    <property type="molecule type" value="Genomic_DNA"/>
</dbReference>
<feature type="compositionally biased region" description="Basic and acidic residues" evidence="1">
    <location>
        <begin position="82"/>
        <end position="91"/>
    </location>
</feature>
<sequence length="228" mass="23582">MVLIAVMKDGRFVPVKEHPTDPSKLIRLDLNRDGDDDSHDDEDDDDDDDDDNDNGGDGGGGDGDAGGGAGGSSGGGGGGGADVKRDDEDQGKTFGPYDPANGPTQFNIHDLDHVDEDKMKADAFKVKEGGPVTTKQIGHAAAVAAIRSSVDGSTSHDYTIATAVRNAAALFHQKEAKGEITGGGEVQAAINVAATAITGIQLRYEEDDFEGLTMGMFDLAAKFMGLTA</sequence>
<feature type="compositionally biased region" description="Acidic residues" evidence="1">
    <location>
        <begin position="34"/>
        <end position="54"/>
    </location>
</feature>
<dbReference type="OrthoDB" id="2290255at2759"/>
<accession>A0A316U7G4</accession>
<dbReference type="Proteomes" id="UP000245942">
    <property type="component" value="Unassembled WGS sequence"/>
</dbReference>
<feature type="compositionally biased region" description="Gly residues" evidence="1">
    <location>
        <begin position="55"/>
        <end position="81"/>
    </location>
</feature>
<keyword evidence="3" id="KW-1185">Reference proteome</keyword>
<dbReference type="AlphaFoldDB" id="A0A316U7G4"/>
<dbReference type="GeneID" id="37015579"/>
<protein>
    <submittedName>
        <fullName evidence="2">Uncharacterized protein</fullName>
    </submittedName>
</protein>
<evidence type="ECO:0000313" key="2">
    <source>
        <dbReference type="EMBL" id="PWN21186.1"/>
    </source>
</evidence>
<name>A0A316U7G4_9BASI</name>
<evidence type="ECO:0000256" key="1">
    <source>
        <dbReference type="SAM" id="MobiDB-lite"/>
    </source>
</evidence>
<gene>
    <name evidence="2" type="ORF">BCV69DRAFT_293710</name>
</gene>
<proteinExistence type="predicted"/>
<reference evidence="2 3" key="1">
    <citation type="journal article" date="2018" name="Mol. Biol. Evol.">
        <title>Broad Genomic Sampling Reveals a Smut Pathogenic Ancestry of the Fungal Clade Ustilaginomycotina.</title>
        <authorList>
            <person name="Kijpornyongpan T."/>
            <person name="Mondo S.J."/>
            <person name="Barry K."/>
            <person name="Sandor L."/>
            <person name="Lee J."/>
            <person name="Lipzen A."/>
            <person name="Pangilinan J."/>
            <person name="LaButti K."/>
            <person name="Hainaut M."/>
            <person name="Henrissat B."/>
            <person name="Grigoriev I.V."/>
            <person name="Spatafora J.W."/>
            <person name="Aime M.C."/>
        </authorList>
    </citation>
    <scope>NUCLEOTIDE SEQUENCE [LARGE SCALE GENOMIC DNA]</scope>
    <source>
        <strain evidence="2 3">MCA 4718</strain>
    </source>
</reference>
<organism evidence="2 3">
    <name type="scientific">Pseudomicrostroma glucosiphilum</name>
    <dbReference type="NCBI Taxonomy" id="1684307"/>
    <lineage>
        <taxon>Eukaryota</taxon>
        <taxon>Fungi</taxon>
        <taxon>Dikarya</taxon>
        <taxon>Basidiomycota</taxon>
        <taxon>Ustilaginomycotina</taxon>
        <taxon>Exobasidiomycetes</taxon>
        <taxon>Microstromatales</taxon>
        <taxon>Microstromatales incertae sedis</taxon>
        <taxon>Pseudomicrostroma</taxon>
    </lineage>
</organism>